<organism evidence="1 2">
    <name type="scientific">Cichorium intybus</name>
    <name type="common">Chicory</name>
    <dbReference type="NCBI Taxonomy" id="13427"/>
    <lineage>
        <taxon>Eukaryota</taxon>
        <taxon>Viridiplantae</taxon>
        <taxon>Streptophyta</taxon>
        <taxon>Embryophyta</taxon>
        <taxon>Tracheophyta</taxon>
        <taxon>Spermatophyta</taxon>
        <taxon>Magnoliopsida</taxon>
        <taxon>eudicotyledons</taxon>
        <taxon>Gunneridae</taxon>
        <taxon>Pentapetalae</taxon>
        <taxon>asterids</taxon>
        <taxon>campanulids</taxon>
        <taxon>Asterales</taxon>
        <taxon>Asteraceae</taxon>
        <taxon>Cichorioideae</taxon>
        <taxon>Cichorieae</taxon>
        <taxon>Cichoriinae</taxon>
        <taxon>Cichorium</taxon>
    </lineage>
</organism>
<protein>
    <submittedName>
        <fullName evidence="1">Uncharacterized protein</fullName>
    </submittedName>
</protein>
<reference evidence="2" key="1">
    <citation type="journal article" date="2022" name="Mol. Ecol. Resour.">
        <title>The genomes of chicory, endive, great burdock and yacon provide insights into Asteraceae palaeo-polyploidization history and plant inulin production.</title>
        <authorList>
            <person name="Fan W."/>
            <person name="Wang S."/>
            <person name="Wang H."/>
            <person name="Wang A."/>
            <person name="Jiang F."/>
            <person name="Liu H."/>
            <person name="Zhao H."/>
            <person name="Xu D."/>
            <person name="Zhang Y."/>
        </authorList>
    </citation>
    <scope>NUCLEOTIDE SEQUENCE [LARGE SCALE GENOMIC DNA]</scope>
    <source>
        <strain evidence="2">cv. Punajuju</strain>
    </source>
</reference>
<dbReference type="EMBL" id="CM042013">
    <property type="protein sequence ID" value="KAI3738309.1"/>
    <property type="molecule type" value="Genomic_DNA"/>
</dbReference>
<reference evidence="1 2" key="2">
    <citation type="journal article" date="2022" name="Mol. Ecol. Resour.">
        <title>The genomes of chicory, endive, great burdock and yacon provide insights into Asteraceae paleo-polyploidization history and plant inulin production.</title>
        <authorList>
            <person name="Fan W."/>
            <person name="Wang S."/>
            <person name="Wang H."/>
            <person name="Wang A."/>
            <person name="Jiang F."/>
            <person name="Liu H."/>
            <person name="Zhao H."/>
            <person name="Xu D."/>
            <person name="Zhang Y."/>
        </authorList>
    </citation>
    <scope>NUCLEOTIDE SEQUENCE [LARGE SCALE GENOMIC DNA]</scope>
    <source>
        <strain evidence="2">cv. Punajuju</strain>
        <tissue evidence="1">Leaves</tissue>
    </source>
</reference>
<keyword evidence="2" id="KW-1185">Reference proteome</keyword>
<gene>
    <name evidence="1" type="ORF">L2E82_28335</name>
</gene>
<dbReference type="Proteomes" id="UP001055811">
    <property type="component" value="Linkage Group LG05"/>
</dbReference>
<accession>A0ACB9CVH4</accession>
<proteinExistence type="predicted"/>
<sequence>MLALWEGVSSYAKGKEHYVVTISSYKSWKKAIEKCNTYFGSVKPGGTLCILFPAPNSLQIDLFDTLCRLLLPGWLLAVNW</sequence>
<evidence type="ECO:0000313" key="1">
    <source>
        <dbReference type="EMBL" id="KAI3738309.1"/>
    </source>
</evidence>
<comment type="caution">
    <text evidence="1">The sequence shown here is derived from an EMBL/GenBank/DDBJ whole genome shotgun (WGS) entry which is preliminary data.</text>
</comment>
<name>A0ACB9CVH4_CICIN</name>
<evidence type="ECO:0000313" key="2">
    <source>
        <dbReference type="Proteomes" id="UP001055811"/>
    </source>
</evidence>